<dbReference type="InterPro" id="IPR036388">
    <property type="entry name" value="WH-like_DNA-bd_sf"/>
</dbReference>
<reference evidence="2 3" key="1">
    <citation type="journal article" date="2014" name="Front. Microbiol.">
        <title>Population and genomic analysis of the genus Halorubrum.</title>
        <authorList>
            <person name="Fullmer M.S."/>
            <person name="Soucy S.M."/>
            <person name="Swithers K.S."/>
            <person name="Makkay A.M."/>
            <person name="Wheeler R."/>
            <person name="Ventosa A."/>
            <person name="Gogarten J.P."/>
            <person name="Papke R.T."/>
        </authorList>
    </citation>
    <scope>NUCLEOTIDE SEQUENCE [LARGE SCALE GENOMIC DNA]</scope>
    <source>
        <strain evidence="2 3">Ga36</strain>
    </source>
</reference>
<dbReference type="InterPro" id="IPR013324">
    <property type="entry name" value="RNA_pol_sigma_r3/r4-like"/>
</dbReference>
<name>A0A256ITQ8_HALEZ</name>
<feature type="domain" description="RNA polymerase sigma factor 70 region 4 type 2" evidence="1">
    <location>
        <begin position="152"/>
        <end position="192"/>
    </location>
</feature>
<dbReference type="SUPFAM" id="SSF88659">
    <property type="entry name" value="Sigma3 and sigma4 domains of RNA polymerase sigma factors"/>
    <property type="match status" value="1"/>
</dbReference>
<dbReference type="InterPro" id="IPR013249">
    <property type="entry name" value="RNA_pol_sigma70_r4_t2"/>
</dbReference>
<accession>A0A256ITQ8</accession>
<dbReference type="Gene3D" id="1.10.10.10">
    <property type="entry name" value="Winged helix-like DNA-binding domain superfamily/Winged helix DNA-binding domain"/>
    <property type="match status" value="1"/>
</dbReference>
<dbReference type="Pfam" id="PF08281">
    <property type="entry name" value="Sigma70_r4_2"/>
    <property type="match status" value="1"/>
</dbReference>
<dbReference type="EMBL" id="NHOZ01000152">
    <property type="protein sequence ID" value="OYR59944.1"/>
    <property type="molecule type" value="Genomic_DNA"/>
</dbReference>
<dbReference type="GO" id="GO:0006352">
    <property type="term" value="P:DNA-templated transcription initiation"/>
    <property type="evidence" value="ECO:0007669"/>
    <property type="project" value="InterPro"/>
</dbReference>
<comment type="caution">
    <text evidence="2">The sequence shown here is derived from an EMBL/GenBank/DDBJ whole genome shotgun (WGS) entry which is preliminary data.</text>
</comment>
<organism evidence="2 3">
    <name type="scientific">Halorubrum ezzemoulense</name>
    <name type="common">Halorubrum chaoviator</name>
    <dbReference type="NCBI Taxonomy" id="337243"/>
    <lineage>
        <taxon>Archaea</taxon>
        <taxon>Methanobacteriati</taxon>
        <taxon>Methanobacteriota</taxon>
        <taxon>Stenosarchaea group</taxon>
        <taxon>Halobacteria</taxon>
        <taxon>Halobacteriales</taxon>
        <taxon>Haloferacaceae</taxon>
        <taxon>Halorubrum</taxon>
    </lineage>
</organism>
<sequence length="212" mass="23387">MNTRLLNRDTPRKLANRVRDNLGKRVNTLSEIRSRHELPFNGGKGGRMIDGTALDGFPEYIAKQEAVLIGTVENGQLESDVAYYVHSRGEIALGEYDQSEDRFIPKQTVESGSSIMSDTVRALLESGVEATLSPIGEALSDAVRLSEDDLLGKKQAHVYALREIHGYSRGETATILNVSPSTVDTQLYNARDRKNSAESFVDTLDQIVSDMN</sequence>
<dbReference type="Proteomes" id="UP000215731">
    <property type="component" value="Unassembled WGS sequence"/>
</dbReference>
<proteinExistence type="predicted"/>
<dbReference type="AlphaFoldDB" id="A0A256ITQ8"/>
<protein>
    <recommendedName>
        <fullName evidence="1">RNA polymerase sigma factor 70 region 4 type 2 domain-containing protein</fullName>
    </recommendedName>
</protein>
<evidence type="ECO:0000313" key="3">
    <source>
        <dbReference type="Proteomes" id="UP000215731"/>
    </source>
</evidence>
<dbReference type="GO" id="GO:0016987">
    <property type="term" value="F:sigma factor activity"/>
    <property type="evidence" value="ECO:0007669"/>
    <property type="project" value="InterPro"/>
</dbReference>
<evidence type="ECO:0000313" key="2">
    <source>
        <dbReference type="EMBL" id="OYR59944.1"/>
    </source>
</evidence>
<gene>
    <name evidence="2" type="ORF">DJ80_16575</name>
</gene>
<dbReference type="GO" id="GO:0003677">
    <property type="term" value="F:DNA binding"/>
    <property type="evidence" value="ECO:0007669"/>
    <property type="project" value="InterPro"/>
</dbReference>
<evidence type="ECO:0000259" key="1">
    <source>
        <dbReference type="Pfam" id="PF08281"/>
    </source>
</evidence>